<dbReference type="RefSeq" id="WP_406857905.1">
    <property type="nucleotide sequence ID" value="NZ_CP157484.1"/>
</dbReference>
<dbReference type="AlphaFoldDB" id="A0AAU7JKW2"/>
<gene>
    <name evidence="1" type="ORF">ABEG18_09915</name>
</gene>
<accession>A0AAU7JKW2</accession>
<protein>
    <submittedName>
        <fullName evidence="1">Uncharacterized protein</fullName>
    </submittedName>
</protein>
<sequence length="94" mass="10246">MRLTHEDIAKRLASLLDVALEEIRRMPEAGERGDRVSTLLHVTRDGLKRLAEDLPPLREVPGYAHAAGARPGLDPSALGSNIVLFPTARRQATA</sequence>
<name>A0AAU7JKW2_9HYPH</name>
<reference evidence="1" key="1">
    <citation type="submission" date="2024-05" db="EMBL/GenBank/DDBJ databases">
        <authorList>
            <person name="Kim S."/>
            <person name="Heo J."/>
            <person name="Choi H."/>
            <person name="Choi Y."/>
            <person name="Kwon S.-W."/>
            <person name="Kim Y."/>
        </authorList>
    </citation>
    <scope>NUCLEOTIDE SEQUENCE</scope>
    <source>
        <strain evidence="1">KACC 23698</strain>
    </source>
</reference>
<evidence type="ECO:0000313" key="1">
    <source>
        <dbReference type="EMBL" id="XBO41053.1"/>
    </source>
</evidence>
<dbReference type="EMBL" id="CP157484">
    <property type="protein sequence ID" value="XBO41053.1"/>
    <property type="molecule type" value="Genomic_DNA"/>
</dbReference>
<proteinExistence type="predicted"/>
<organism evidence="1">
    <name type="scientific">Alsobacter sp. KACC 23698</name>
    <dbReference type="NCBI Taxonomy" id="3149229"/>
    <lineage>
        <taxon>Bacteria</taxon>
        <taxon>Pseudomonadati</taxon>
        <taxon>Pseudomonadota</taxon>
        <taxon>Alphaproteobacteria</taxon>
        <taxon>Hyphomicrobiales</taxon>
        <taxon>Alsobacteraceae</taxon>
        <taxon>Alsobacter</taxon>
    </lineage>
</organism>